<evidence type="ECO:0000259" key="1">
    <source>
        <dbReference type="Pfam" id="PF03061"/>
    </source>
</evidence>
<reference evidence="2" key="1">
    <citation type="submission" date="2020-02" db="EMBL/GenBank/DDBJ databases">
        <authorList>
            <person name="Meier V. D."/>
        </authorList>
    </citation>
    <scope>NUCLEOTIDE SEQUENCE</scope>
    <source>
        <strain evidence="2">AVDCRST_MAG88</strain>
    </source>
</reference>
<proteinExistence type="predicted"/>
<protein>
    <recommendedName>
        <fullName evidence="1">Thioesterase domain-containing protein</fullName>
    </recommendedName>
</protein>
<dbReference type="SUPFAM" id="SSF54637">
    <property type="entry name" value="Thioesterase/thiol ester dehydrase-isomerase"/>
    <property type="match status" value="1"/>
</dbReference>
<accession>A0A6J4UNU4</accession>
<dbReference type="Pfam" id="PF03061">
    <property type="entry name" value="4HBT"/>
    <property type="match status" value="1"/>
</dbReference>
<dbReference type="InterPro" id="IPR006683">
    <property type="entry name" value="Thioestr_dom"/>
</dbReference>
<dbReference type="EMBL" id="CADCWM010000347">
    <property type="protein sequence ID" value="CAA9554482.1"/>
    <property type="molecule type" value="Genomic_DNA"/>
</dbReference>
<gene>
    <name evidence="2" type="ORF">AVDCRST_MAG88-998</name>
</gene>
<name>A0A6J4UNU4_9BACT</name>
<dbReference type="GO" id="GO:0016790">
    <property type="term" value="F:thiolester hydrolase activity"/>
    <property type="evidence" value="ECO:0007669"/>
    <property type="project" value="UniProtKB-ARBA"/>
</dbReference>
<dbReference type="InterPro" id="IPR029069">
    <property type="entry name" value="HotDog_dom_sf"/>
</dbReference>
<dbReference type="CDD" id="cd03443">
    <property type="entry name" value="PaaI_thioesterase"/>
    <property type="match status" value="1"/>
</dbReference>
<evidence type="ECO:0000313" key="2">
    <source>
        <dbReference type="EMBL" id="CAA9554482.1"/>
    </source>
</evidence>
<dbReference type="AlphaFoldDB" id="A0A6J4UNU4"/>
<dbReference type="Gene3D" id="3.10.129.10">
    <property type="entry name" value="Hotdog Thioesterase"/>
    <property type="match status" value="1"/>
</dbReference>
<organism evidence="2">
    <name type="scientific">uncultured Thermomicrobiales bacterium</name>
    <dbReference type="NCBI Taxonomy" id="1645740"/>
    <lineage>
        <taxon>Bacteria</taxon>
        <taxon>Pseudomonadati</taxon>
        <taxon>Thermomicrobiota</taxon>
        <taxon>Thermomicrobia</taxon>
        <taxon>Thermomicrobiales</taxon>
        <taxon>environmental samples</taxon>
    </lineage>
</organism>
<feature type="domain" description="Thioesterase" evidence="1">
    <location>
        <begin position="51"/>
        <end position="124"/>
    </location>
</feature>
<sequence>MTTLDLPEGWAPLFRTSPFLDAVGPFFERRQGERLTIGLRIAEQHANSRATAHGGLLLTLADIALGYNTAFAEDPPVGLTTAHLAADFAGSARVGDWVEARVDIQRIGGRLAFANAYLWVGERRIVRASAVFSVTRGEADCQPGH</sequence>